<dbReference type="PANTHER" id="PTHR33221:SF2">
    <property type="entry name" value="TRANSCRIPTIONAL REGULATOR"/>
    <property type="match status" value="1"/>
</dbReference>
<dbReference type="NCBIfam" id="TIGR00738">
    <property type="entry name" value="rrf2_super"/>
    <property type="match status" value="1"/>
</dbReference>
<name>A0A9D1S6K4_9FIRM</name>
<dbReference type="Gene3D" id="1.10.10.10">
    <property type="entry name" value="Winged helix-like DNA-binding domain superfamily/Winged helix DNA-binding domain"/>
    <property type="match status" value="1"/>
</dbReference>
<gene>
    <name evidence="1" type="ORF">IAB04_03465</name>
</gene>
<accession>A0A9D1S6K4</accession>
<dbReference type="InterPro" id="IPR030489">
    <property type="entry name" value="TR_Rrf2-type_CS"/>
</dbReference>
<dbReference type="InterPro" id="IPR036390">
    <property type="entry name" value="WH_DNA-bd_sf"/>
</dbReference>
<dbReference type="GO" id="GO:0003700">
    <property type="term" value="F:DNA-binding transcription factor activity"/>
    <property type="evidence" value="ECO:0007669"/>
    <property type="project" value="TreeGrafter"/>
</dbReference>
<dbReference type="SUPFAM" id="SSF46785">
    <property type="entry name" value="Winged helix' DNA-binding domain"/>
    <property type="match status" value="1"/>
</dbReference>
<dbReference type="Pfam" id="PF02082">
    <property type="entry name" value="Rrf2"/>
    <property type="match status" value="1"/>
</dbReference>
<sequence length="131" mass="14570">MTITREADYALRITALLSKAGKLVDAKEIAEQSLVPYRFTLKILRKLVQAGVAKSYRGVNGGYIIDRLPEEVTLKEIIEIIDGPIAVNRCIAEPEICKNAGFCQIQKQLLKAQEAFSDELSSKSFKEILEA</sequence>
<dbReference type="PANTHER" id="PTHR33221">
    <property type="entry name" value="WINGED HELIX-TURN-HELIX TRANSCRIPTIONAL REGULATOR, RRF2 FAMILY"/>
    <property type="match status" value="1"/>
</dbReference>
<protein>
    <submittedName>
        <fullName evidence="1">Rrf2 family transcriptional regulator</fullName>
    </submittedName>
</protein>
<proteinExistence type="predicted"/>
<evidence type="ECO:0000313" key="2">
    <source>
        <dbReference type="Proteomes" id="UP000824111"/>
    </source>
</evidence>
<dbReference type="PROSITE" id="PS51197">
    <property type="entry name" value="HTH_RRF2_2"/>
    <property type="match status" value="1"/>
</dbReference>
<reference evidence="1" key="1">
    <citation type="submission" date="2020-10" db="EMBL/GenBank/DDBJ databases">
        <authorList>
            <person name="Gilroy R."/>
        </authorList>
    </citation>
    <scope>NUCLEOTIDE SEQUENCE</scope>
    <source>
        <strain evidence="1">ChiSjej4B22-9803</strain>
    </source>
</reference>
<dbReference type="GO" id="GO:0005829">
    <property type="term" value="C:cytosol"/>
    <property type="evidence" value="ECO:0007669"/>
    <property type="project" value="TreeGrafter"/>
</dbReference>
<reference evidence="1" key="2">
    <citation type="journal article" date="2021" name="PeerJ">
        <title>Extensive microbial diversity within the chicken gut microbiome revealed by metagenomics and culture.</title>
        <authorList>
            <person name="Gilroy R."/>
            <person name="Ravi A."/>
            <person name="Getino M."/>
            <person name="Pursley I."/>
            <person name="Horton D.L."/>
            <person name="Alikhan N.F."/>
            <person name="Baker D."/>
            <person name="Gharbi K."/>
            <person name="Hall N."/>
            <person name="Watson M."/>
            <person name="Adriaenssens E.M."/>
            <person name="Foster-Nyarko E."/>
            <person name="Jarju S."/>
            <person name="Secka A."/>
            <person name="Antonio M."/>
            <person name="Oren A."/>
            <person name="Chaudhuri R.R."/>
            <person name="La Ragione R."/>
            <person name="Hildebrand F."/>
            <person name="Pallen M.J."/>
        </authorList>
    </citation>
    <scope>NUCLEOTIDE SEQUENCE</scope>
    <source>
        <strain evidence="1">ChiSjej4B22-9803</strain>
    </source>
</reference>
<comment type="caution">
    <text evidence="1">The sequence shown here is derived from an EMBL/GenBank/DDBJ whole genome shotgun (WGS) entry which is preliminary data.</text>
</comment>
<dbReference type="AlphaFoldDB" id="A0A9D1S6K4"/>
<dbReference type="EMBL" id="DVND01000093">
    <property type="protein sequence ID" value="HIU48397.1"/>
    <property type="molecule type" value="Genomic_DNA"/>
</dbReference>
<dbReference type="InterPro" id="IPR000944">
    <property type="entry name" value="Tscrpt_reg_Rrf2"/>
</dbReference>
<evidence type="ECO:0000313" key="1">
    <source>
        <dbReference type="EMBL" id="HIU48397.1"/>
    </source>
</evidence>
<dbReference type="Proteomes" id="UP000824111">
    <property type="component" value="Unassembled WGS sequence"/>
</dbReference>
<dbReference type="InterPro" id="IPR036388">
    <property type="entry name" value="WH-like_DNA-bd_sf"/>
</dbReference>
<organism evidence="1 2">
    <name type="scientific">Candidatus Avimonoglobus intestinipullorum</name>
    <dbReference type="NCBI Taxonomy" id="2840699"/>
    <lineage>
        <taxon>Bacteria</taxon>
        <taxon>Bacillati</taxon>
        <taxon>Bacillota</taxon>
        <taxon>Clostridia</taxon>
        <taxon>Eubacteriales</taxon>
        <taxon>Candidatus Avimonoglobus</taxon>
    </lineage>
</organism>
<dbReference type="PROSITE" id="PS01332">
    <property type="entry name" value="HTH_RRF2_1"/>
    <property type="match status" value="1"/>
</dbReference>